<protein>
    <submittedName>
        <fullName evidence="7">Alkylresorcinol/alkylpyrone synthase</fullName>
    </submittedName>
</protein>
<comment type="similarity">
    <text evidence="1">Belongs to the thiolase-like superfamily. Chalcone/stilbene synthases family.</text>
</comment>
<feature type="active site" description="Acyl-thioester intermediate" evidence="4">
    <location>
        <position position="138"/>
    </location>
</feature>
<organism evidence="7 8">
    <name type="scientific">Granulicella arctica</name>
    <dbReference type="NCBI Taxonomy" id="940613"/>
    <lineage>
        <taxon>Bacteria</taxon>
        <taxon>Pseudomonadati</taxon>
        <taxon>Acidobacteriota</taxon>
        <taxon>Terriglobia</taxon>
        <taxon>Terriglobales</taxon>
        <taxon>Acidobacteriaceae</taxon>
        <taxon>Granulicella</taxon>
    </lineage>
</organism>
<dbReference type="AlphaFoldDB" id="A0A7Y9PDX8"/>
<dbReference type="CDD" id="cd00831">
    <property type="entry name" value="CHS_like"/>
    <property type="match status" value="1"/>
</dbReference>
<dbReference type="PANTHER" id="PTHR11877:SF99">
    <property type="entry name" value="1,3,6,8-TETRAHYDROXYNAPHTHALENE SYNTHASE"/>
    <property type="match status" value="1"/>
</dbReference>
<dbReference type="InterPro" id="IPR011141">
    <property type="entry name" value="Polyketide_synthase_type-III"/>
</dbReference>
<evidence type="ECO:0000259" key="6">
    <source>
        <dbReference type="Pfam" id="PF02797"/>
    </source>
</evidence>
<name>A0A7Y9PDX8_9BACT</name>
<dbReference type="GO" id="GO:0016747">
    <property type="term" value="F:acyltransferase activity, transferring groups other than amino-acyl groups"/>
    <property type="evidence" value="ECO:0007669"/>
    <property type="project" value="InterPro"/>
</dbReference>
<dbReference type="Pfam" id="PF00195">
    <property type="entry name" value="Chal_sti_synt_N"/>
    <property type="match status" value="1"/>
</dbReference>
<dbReference type="InterPro" id="IPR012328">
    <property type="entry name" value="Chalcone/stilbene_synt_C"/>
</dbReference>
<evidence type="ECO:0000259" key="5">
    <source>
        <dbReference type="Pfam" id="PF00195"/>
    </source>
</evidence>
<dbReference type="EMBL" id="JACCCW010000001">
    <property type="protein sequence ID" value="NYF78032.1"/>
    <property type="molecule type" value="Genomic_DNA"/>
</dbReference>
<keyword evidence="2" id="KW-0808">Transferase</keyword>
<sequence length="353" mass="37833">MQISSVGTAYPAHRYPQSVITEALKERWAGKLEEPRLLSRLHANCGVDFRHTVFPLEHYPTLKGFKQTNDQWIAAAVDLAQTCITRALEPLGLTPADISAIFSASVTGIASPTLEARLINLMPFPTNVKRTPIFGLGCVAGAAGIARASDYVRAFPTQYALLLSVELCSLTWQDDDQSIANLISCGLFGDGAAAVIIAGADTPIAKKNSGPKVLATRSTFYRNTEHVMGWDIGDTGFTIVLSPDVPKVVNENLRGNVESFLTENHLTLGDISTYIFHSGGPKVLEAMETSLDLPKDALAPSWKSLSQVGNLSAASVLAVLEGYLKDTPGQPGSYSILAAMGPGFCSELVLLQW</sequence>
<keyword evidence="8" id="KW-1185">Reference proteome</keyword>
<evidence type="ECO:0000256" key="2">
    <source>
        <dbReference type="ARBA" id="ARBA00022679"/>
    </source>
</evidence>
<evidence type="ECO:0000256" key="3">
    <source>
        <dbReference type="ARBA" id="ARBA00023315"/>
    </source>
</evidence>
<dbReference type="Pfam" id="PF02797">
    <property type="entry name" value="Chal_sti_synt_C"/>
    <property type="match status" value="1"/>
</dbReference>
<proteinExistence type="inferred from homology"/>
<feature type="domain" description="Chalcone/stilbene synthase N-terminal" evidence="5">
    <location>
        <begin position="6"/>
        <end position="200"/>
    </location>
</feature>
<dbReference type="Proteomes" id="UP000589520">
    <property type="component" value="Unassembled WGS sequence"/>
</dbReference>
<dbReference type="GO" id="GO:0030639">
    <property type="term" value="P:polyketide biosynthetic process"/>
    <property type="evidence" value="ECO:0007669"/>
    <property type="project" value="TreeGrafter"/>
</dbReference>
<evidence type="ECO:0000313" key="7">
    <source>
        <dbReference type="EMBL" id="NYF78032.1"/>
    </source>
</evidence>
<dbReference type="SUPFAM" id="SSF53901">
    <property type="entry name" value="Thiolase-like"/>
    <property type="match status" value="1"/>
</dbReference>
<dbReference type="InterPro" id="IPR016039">
    <property type="entry name" value="Thiolase-like"/>
</dbReference>
<dbReference type="PIRSF" id="PIRSF000451">
    <property type="entry name" value="PKS_III"/>
    <property type="match status" value="1"/>
</dbReference>
<dbReference type="Gene3D" id="3.40.47.10">
    <property type="match status" value="2"/>
</dbReference>
<evidence type="ECO:0000313" key="8">
    <source>
        <dbReference type="Proteomes" id="UP000589520"/>
    </source>
</evidence>
<reference evidence="7 8" key="1">
    <citation type="submission" date="2020-07" db="EMBL/GenBank/DDBJ databases">
        <title>Genomic Encyclopedia of Type Strains, Phase IV (KMG-V): Genome sequencing to study the core and pangenomes of soil and plant-associated prokaryotes.</title>
        <authorList>
            <person name="Whitman W."/>
        </authorList>
    </citation>
    <scope>NUCLEOTIDE SEQUENCE [LARGE SCALE GENOMIC DNA]</scope>
    <source>
        <strain evidence="7 8">X4EP2</strain>
    </source>
</reference>
<evidence type="ECO:0000256" key="4">
    <source>
        <dbReference type="PIRSR" id="PIRSR000451-1"/>
    </source>
</evidence>
<keyword evidence="3" id="KW-0012">Acyltransferase</keyword>
<feature type="domain" description="Chalcone/stilbene synthase C-terminal" evidence="6">
    <location>
        <begin position="217"/>
        <end position="352"/>
    </location>
</feature>
<dbReference type="PANTHER" id="PTHR11877">
    <property type="entry name" value="HYDROXYMETHYLGLUTARYL-COA SYNTHASE"/>
    <property type="match status" value="1"/>
</dbReference>
<dbReference type="RefSeq" id="WP_179487113.1">
    <property type="nucleotide sequence ID" value="NZ_JACCCW010000001.1"/>
</dbReference>
<comment type="caution">
    <text evidence="7">The sequence shown here is derived from an EMBL/GenBank/DDBJ whole genome shotgun (WGS) entry which is preliminary data.</text>
</comment>
<evidence type="ECO:0000256" key="1">
    <source>
        <dbReference type="ARBA" id="ARBA00005531"/>
    </source>
</evidence>
<accession>A0A7Y9PDX8</accession>
<gene>
    <name evidence="7" type="ORF">HDF17_000319</name>
</gene>
<dbReference type="InterPro" id="IPR001099">
    <property type="entry name" value="Chalcone/stilbene_synt_N"/>
</dbReference>